<evidence type="ECO:0000259" key="5">
    <source>
        <dbReference type="PROSITE" id="PS50305"/>
    </source>
</evidence>
<keyword evidence="4" id="KW-0479">Metal-binding</keyword>
<reference evidence="7" key="1">
    <citation type="submission" date="2018-06" db="EMBL/GenBank/DDBJ databases">
        <authorList>
            <person name="Khan S.A."/>
        </authorList>
    </citation>
    <scope>NUCLEOTIDE SEQUENCE [LARGE SCALE GENOMIC DNA]</scope>
    <source>
        <strain evidence="7">DB-1506</strain>
    </source>
</reference>
<feature type="domain" description="Deacetylase sirtuin-type" evidence="5">
    <location>
        <begin position="1"/>
        <end position="240"/>
    </location>
</feature>
<gene>
    <name evidence="6" type="ORF">DOO78_01675</name>
</gene>
<accession>A0A327MEV6</accession>
<feature type="binding site" evidence="4">
    <location>
        <position position="148"/>
    </location>
    <ligand>
        <name>Zn(2+)</name>
        <dbReference type="ChEBI" id="CHEBI:29105"/>
    </ligand>
</feature>
<evidence type="ECO:0000313" key="6">
    <source>
        <dbReference type="EMBL" id="RAI61119.1"/>
    </source>
</evidence>
<dbReference type="Pfam" id="PF02146">
    <property type="entry name" value="SIR2"/>
    <property type="match status" value="1"/>
</dbReference>
<sequence length="240" mass="25675">MIEGARRIVVFTGAGISTESGIPDYRSPGTGTWEKMKPIYFQEFLASPAARREAWRRRFESDATMRAAEPNRGHRAIARLVREGKVRDVITQNIDGLHQASGVPEAQVIELHGNTTYATCLACGLRHEIADIHAAFAQTDAVPDCRGCGGLLKTATVSFGQAMPQEPMRRAREAVLAADLCLVLGSSLLVYPAAGFPEMAKRNGAGLVIVNRQETGLDDIADLVLHAGIGEVLGGAVGVN</sequence>
<dbReference type="InterPro" id="IPR003000">
    <property type="entry name" value="Sirtuin"/>
</dbReference>
<dbReference type="GO" id="GO:0070403">
    <property type="term" value="F:NAD+ binding"/>
    <property type="evidence" value="ECO:0007669"/>
    <property type="project" value="InterPro"/>
</dbReference>
<proteinExistence type="predicted"/>
<dbReference type="GO" id="GO:0017136">
    <property type="term" value="F:histone deacetylase activity, NAD-dependent"/>
    <property type="evidence" value="ECO:0007669"/>
    <property type="project" value="TreeGrafter"/>
</dbReference>
<comment type="caution">
    <text evidence="6">The sequence shown here is derived from an EMBL/GenBank/DDBJ whole genome shotgun (WGS) entry which is preliminary data.</text>
</comment>
<evidence type="ECO:0000256" key="3">
    <source>
        <dbReference type="ARBA" id="ARBA00023027"/>
    </source>
</evidence>
<evidence type="ECO:0000256" key="1">
    <source>
        <dbReference type="ARBA" id="ARBA00012928"/>
    </source>
</evidence>
<keyword evidence="4" id="KW-0862">Zinc</keyword>
<name>A0A327MEV6_9PROT</name>
<dbReference type="InterPro" id="IPR050134">
    <property type="entry name" value="NAD-dep_sirtuin_deacylases"/>
</dbReference>
<dbReference type="InterPro" id="IPR026591">
    <property type="entry name" value="Sirtuin_cat_small_dom_sf"/>
</dbReference>
<keyword evidence="2" id="KW-0808">Transferase</keyword>
<feature type="binding site" evidence="4">
    <location>
        <position position="123"/>
    </location>
    <ligand>
        <name>Zn(2+)</name>
        <dbReference type="ChEBI" id="CHEBI:29105"/>
    </ligand>
</feature>
<dbReference type="Proteomes" id="UP000249065">
    <property type="component" value="Unassembled WGS sequence"/>
</dbReference>
<feature type="binding site" evidence="4">
    <location>
        <position position="145"/>
    </location>
    <ligand>
        <name>Zn(2+)</name>
        <dbReference type="ChEBI" id="CHEBI:29105"/>
    </ligand>
</feature>
<organism evidence="6 7">
    <name type="scientific">Roseicella frigidaeris</name>
    <dbReference type="NCBI Taxonomy" id="2230885"/>
    <lineage>
        <taxon>Bacteria</taxon>
        <taxon>Pseudomonadati</taxon>
        <taxon>Pseudomonadota</taxon>
        <taxon>Alphaproteobacteria</taxon>
        <taxon>Acetobacterales</taxon>
        <taxon>Roseomonadaceae</taxon>
        <taxon>Roseicella</taxon>
    </lineage>
</organism>
<dbReference type="SUPFAM" id="SSF52467">
    <property type="entry name" value="DHS-like NAD/FAD-binding domain"/>
    <property type="match status" value="1"/>
</dbReference>
<protein>
    <recommendedName>
        <fullName evidence="1">protein acetyllysine N-acetyltransferase</fullName>
        <ecNumber evidence="1">2.3.1.286</ecNumber>
    </recommendedName>
</protein>
<dbReference type="CDD" id="cd01407">
    <property type="entry name" value="SIR2-fam"/>
    <property type="match status" value="1"/>
</dbReference>
<feature type="active site" description="Proton acceptor" evidence="4">
    <location>
        <position position="112"/>
    </location>
</feature>
<dbReference type="EC" id="2.3.1.286" evidence="1"/>
<dbReference type="AlphaFoldDB" id="A0A327MEV6"/>
<feature type="binding site" evidence="4">
    <location>
        <position position="120"/>
    </location>
    <ligand>
        <name>Zn(2+)</name>
        <dbReference type="ChEBI" id="CHEBI:29105"/>
    </ligand>
</feature>
<dbReference type="GO" id="GO:0046872">
    <property type="term" value="F:metal ion binding"/>
    <property type="evidence" value="ECO:0007669"/>
    <property type="project" value="UniProtKB-KW"/>
</dbReference>
<keyword evidence="3" id="KW-0520">NAD</keyword>
<keyword evidence="7" id="KW-1185">Reference proteome</keyword>
<dbReference type="PANTHER" id="PTHR11085:SF4">
    <property type="entry name" value="NAD-DEPENDENT PROTEIN DEACYLASE"/>
    <property type="match status" value="1"/>
</dbReference>
<dbReference type="PANTHER" id="PTHR11085">
    <property type="entry name" value="NAD-DEPENDENT PROTEIN DEACYLASE SIRTUIN-5, MITOCHONDRIAL-RELATED"/>
    <property type="match status" value="1"/>
</dbReference>
<dbReference type="InterPro" id="IPR029035">
    <property type="entry name" value="DHS-like_NAD/FAD-binding_dom"/>
</dbReference>
<dbReference type="OrthoDB" id="9800582at2"/>
<dbReference type="PROSITE" id="PS50305">
    <property type="entry name" value="SIRTUIN"/>
    <property type="match status" value="1"/>
</dbReference>
<evidence type="ECO:0000313" key="7">
    <source>
        <dbReference type="Proteomes" id="UP000249065"/>
    </source>
</evidence>
<dbReference type="Gene3D" id="3.40.50.1220">
    <property type="entry name" value="TPP-binding domain"/>
    <property type="match status" value="1"/>
</dbReference>
<dbReference type="InterPro" id="IPR026590">
    <property type="entry name" value="Ssirtuin_cat_dom"/>
</dbReference>
<evidence type="ECO:0000256" key="2">
    <source>
        <dbReference type="ARBA" id="ARBA00022679"/>
    </source>
</evidence>
<dbReference type="EMBL" id="QLIX01000001">
    <property type="protein sequence ID" value="RAI61119.1"/>
    <property type="molecule type" value="Genomic_DNA"/>
</dbReference>
<dbReference type="Gene3D" id="3.30.1600.10">
    <property type="entry name" value="SIR2/SIRT2 'Small Domain"/>
    <property type="match status" value="1"/>
</dbReference>
<evidence type="ECO:0000256" key="4">
    <source>
        <dbReference type="PROSITE-ProRule" id="PRU00236"/>
    </source>
</evidence>